<sequence length="319" mass="35324">MSESESEATLSFIPWAQGPAILFTVLYALYTALVFFALFRTLRRVKTRSRPSNAFSVHREKVLGGGSARFTWQYVTFIGSIVLMWFFTTAMLAHCWWTRAKYDSFMAQHSKATLTNSPGDKGQAPTLVMGLNVLIADIILIWRCWLLYGCTYGIVMLPVIGVLLDIALFVIVELKSMSTDLIRLLYPCTSLCITLYCTVAIGFKMLRYKKVKGYAIMALVPALEIIAETALVYTAALIAMIGCHIALSSKQADAYSMVLVAVTAGACPTWILASTVMGNSSVEEQTKETKRHTLDLTAGEDEWSELDSVYKYPLPSPGV</sequence>
<keyword evidence="1" id="KW-1133">Transmembrane helix</keyword>
<dbReference type="Proteomes" id="UP000054007">
    <property type="component" value="Unassembled WGS sequence"/>
</dbReference>
<keyword evidence="1" id="KW-0812">Transmembrane</keyword>
<gene>
    <name evidence="2" type="ORF">CYLTODRAFT_493909</name>
</gene>
<feature type="transmembrane region" description="Helical" evidence="1">
    <location>
        <begin position="20"/>
        <end position="39"/>
    </location>
</feature>
<evidence type="ECO:0000313" key="2">
    <source>
        <dbReference type="EMBL" id="KIY63457.1"/>
    </source>
</evidence>
<evidence type="ECO:0000256" key="1">
    <source>
        <dbReference type="SAM" id="Phobius"/>
    </source>
</evidence>
<name>A0A0D7AZ10_9AGAR</name>
<dbReference type="OrthoDB" id="2756618at2759"/>
<feature type="transmembrane region" description="Helical" evidence="1">
    <location>
        <begin position="215"/>
        <end position="242"/>
    </location>
</feature>
<feature type="transmembrane region" description="Helical" evidence="1">
    <location>
        <begin position="124"/>
        <end position="145"/>
    </location>
</feature>
<evidence type="ECO:0000313" key="3">
    <source>
        <dbReference type="Proteomes" id="UP000054007"/>
    </source>
</evidence>
<dbReference type="STRING" id="1314674.A0A0D7AZ10"/>
<feature type="transmembrane region" description="Helical" evidence="1">
    <location>
        <begin position="74"/>
        <end position="97"/>
    </location>
</feature>
<keyword evidence="3" id="KW-1185">Reference proteome</keyword>
<proteinExistence type="predicted"/>
<accession>A0A0D7AZ10</accession>
<keyword evidence="1" id="KW-0472">Membrane</keyword>
<dbReference type="EMBL" id="KN880695">
    <property type="protein sequence ID" value="KIY63457.1"/>
    <property type="molecule type" value="Genomic_DNA"/>
</dbReference>
<protein>
    <submittedName>
        <fullName evidence="2">Uncharacterized protein</fullName>
    </submittedName>
</protein>
<reference evidence="2 3" key="1">
    <citation type="journal article" date="2015" name="Fungal Genet. Biol.">
        <title>Evolution of novel wood decay mechanisms in Agaricales revealed by the genome sequences of Fistulina hepatica and Cylindrobasidium torrendii.</title>
        <authorList>
            <person name="Floudas D."/>
            <person name="Held B.W."/>
            <person name="Riley R."/>
            <person name="Nagy L.G."/>
            <person name="Koehler G."/>
            <person name="Ransdell A.S."/>
            <person name="Younus H."/>
            <person name="Chow J."/>
            <person name="Chiniquy J."/>
            <person name="Lipzen A."/>
            <person name="Tritt A."/>
            <person name="Sun H."/>
            <person name="Haridas S."/>
            <person name="LaButti K."/>
            <person name="Ohm R.A."/>
            <person name="Kues U."/>
            <person name="Blanchette R.A."/>
            <person name="Grigoriev I.V."/>
            <person name="Minto R.E."/>
            <person name="Hibbett D.S."/>
        </authorList>
    </citation>
    <scope>NUCLEOTIDE SEQUENCE [LARGE SCALE GENOMIC DNA]</scope>
    <source>
        <strain evidence="2 3">FP15055 ss-10</strain>
    </source>
</reference>
<organism evidence="2 3">
    <name type="scientific">Cylindrobasidium torrendii FP15055 ss-10</name>
    <dbReference type="NCBI Taxonomy" id="1314674"/>
    <lineage>
        <taxon>Eukaryota</taxon>
        <taxon>Fungi</taxon>
        <taxon>Dikarya</taxon>
        <taxon>Basidiomycota</taxon>
        <taxon>Agaricomycotina</taxon>
        <taxon>Agaricomycetes</taxon>
        <taxon>Agaricomycetidae</taxon>
        <taxon>Agaricales</taxon>
        <taxon>Marasmiineae</taxon>
        <taxon>Physalacriaceae</taxon>
        <taxon>Cylindrobasidium</taxon>
    </lineage>
</organism>
<feature type="transmembrane region" description="Helical" evidence="1">
    <location>
        <begin position="254"/>
        <end position="273"/>
    </location>
</feature>
<dbReference type="AlphaFoldDB" id="A0A0D7AZ10"/>
<feature type="transmembrane region" description="Helical" evidence="1">
    <location>
        <begin position="152"/>
        <end position="172"/>
    </location>
</feature>
<feature type="transmembrane region" description="Helical" evidence="1">
    <location>
        <begin position="184"/>
        <end position="203"/>
    </location>
</feature>